<evidence type="ECO:0000256" key="1">
    <source>
        <dbReference type="ARBA" id="ARBA00004610"/>
    </source>
</evidence>
<evidence type="ECO:0000256" key="2">
    <source>
        <dbReference type="ARBA" id="ARBA00004651"/>
    </source>
</evidence>
<keyword evidence="4" id="KW-1003">Cell membrane</keyword>
<gene>
    <name evidence="13" type="ORF">ANCCAN_30277</name>
</gene>
<sequence length="72" mass="8396">MYYQWVPYVLFLQAMFFLVPKLFWKLIGLHWCHGVDMETAVVEAEKLRTLVGEDRGTALNSLAGFIRDFLEA</sequence>
<keyword evidence="9" id="KW-0406">Ion transport</keyword>
<dbReference type="AlphaFoldDB" id="A0A368EWE9"/>
<keyword evidence="10 12" id="KW-0472">Membrane</keyword>
<dbReference type="GO" id="GO:0005886">
    <property type="term" value="C:plasma membrane"/>
    <property type="evidence" value="ECO:0007669"/>
    <property type="project" value="UniProtKB-SubCell"/>
</dbReference>
<comment type="caution">
    <text evidence="13">The sequence shown here is derived from an EMBL/GenBank/DDBJ whole genome shotgun (WGS) entry which is preliminary data.</text>
</comment>
<dbReference type="OrthoDB" id="5867527at2759"/>
<dbReference type="Proteomes" id="UP000252519">
    <property type="component" value="Unassembled WGS sequence"/>
</dbReference>
<keyword evidence="3" id="KW-0813">Transport</keyword>
<evidence type="ECO:0000256" key="8">
    <source>
        <dbReference type="ARBA" id="ARBA00022989"/>
    </source>
</evidence>
<keyword evidence="8 12" id="KW-1133">Transmembrane helix</keyword>
<feature type="non-terminal residue" evidence="13">
    <location>
        <position position="72"/>
    </location>
</feature>
<dbReference type="GO" id="GO:0005921">
    <property type="term" value="C:gap junction"/>
    <property type="evidence" value="ECO:0007669"/>
    <property type="project" value="UniProtKB-SubCell"/>
</dbReference>
<dbReference type="Pfam" id="PF00876">
    <property type="entry name" value="Innexin"/>
    <property type="match status" value="1"/>
</dbReference>
<organism evidence="13 14">
    <name type="scientific">Ancylostoma caninum</name>
    <name type="common">Dog hookworm</name>
    <dbReference type="NCBI Taxonomy" id="29170"/>
    <lineage>
        <taxon>Eukaryota</taxon>
        <taxon>Metazoa</taxon>
        <taxon>Ecdysozoa</taxon>
        <taxon>Nematoda</taxon>
        <taxon>Chromadorea</taxon>
        <taxon>Rhabditida</taxon>
        <taxon>Rhabditina</taxon>
        <taxon>Rhabditomorpha</taxon>
        <taxon>Strongyloidea</taxon>
        <taxon>Ancylostomatidae</taxon>
        <taxon>Ancylostomatinae</taxon>
        <taxon>Ancylostoma</taxon>
    </lineage>
</organism>
<keyword evidence="14" id="KW-1185">Reference proteome</keyword>
<accession>A0A368EWE9</accession>
<evidence type="ECO:0000313" key="13">
    <source>
        <dbReference type="EMBL" id="RCN24034.1"/>
    </source>
</evidence>
<protein>
    <recommendedName>
        <fullName evidence="15">Innexin</fullName>
    </recommendedName>
</protein>
<evidence type="ECO:0000256" key="4">
    <source>
        <dbReference type="ARBA" id="ARBA00022475"/>
    </source>
</evidence>
<evidence type="ECO:0000313" key="14">
    <source>
        <dbReference type="Proteomes" id="UP000252519"/>
    </source>
</evidence>
<keyword evidence="6" id="KW-0303">Gap junction</keyword>
<comment type="subcellular location">
    <subcellularLocation>
        <location evidence="1">Cell junction</location>
        <location evidence="1">Gap junction</location>
    </subcellularLocation>
    <subcellularLocation>
        <location evidence="2">Cell membrane</location>
        <topology evidence="2">Multi-pass membrane protein</topology>
    </subcellularLocation>
</comment>
<feature type="transmembrane region" description="Helical" evidence="12">
    <location>
        <begin position="6"/>
        <end position="24"/>
    </location>
</feature>
<reference evidence="13 14" key="1">
    <citation type="submission" date="2014-10" db="EMBL/GenBank/DDBJ databases">
        <title>Draft genome of the hookworm Ancylostoma caninum.</title>
        <authorList>
            <person name="Mitreva M."/>
        </authorList>
    </citation>
    <scope>NUCLEOTIDE SEQUENCE [LARGE SCALE GENOMIC DNA]</scope>
    <source>
        <strain evidence="13 14">Baltimore</strain>
    </source>
</reference>
<proteinExistence type="predicted"/>
<dbReference type="PANTHER" id="PTHR11893">
    <property type="entry name" value="INNEXIN"/>
    <property type="match status" value="1"/>
</dbReference>
<evidence type="ECO:0000256" key="10">
    <source>
        <dbReference type="ARBA" id="ARBA00023136"/>
    </source>
</evidence>
<evidence type="ECO:0000256" key="3">
    <source>
        <dbReference type="ARBA" id="ARBA00022448"/>
    </source>
</evidence>
<evidence type="ECO:0000256" key="9">
    <source>
        <dbReference type="ARBA" id="ARBA00023065"/>
    </source>
</evidence>
<keyword evidence="11" id="KW-0407">Ion channel</keyword>
<name>A0A368EWE9_ANCCA</name>
<evidence type="ECO:0008006" key="15">
    <source>
        <dbReference type="Google" id="ProtNLM"/>
    </source>
</evidence>
<dbReference type="PANTHER" id="PTHR11893:SF20">
    <property type="entry name" value="INNEXIN-3"/>
    <property type="match status" value="1"/>
</dbReference>
<evidence type="ECO:0000256" key="6">
    <source>
        <dbReference type="ARBA" id="ARBA00022868"/>
    </source>
</evidence>
<dbReference type="GO" id="GO:0034220">
    <property type="term" value="P:monoatomic ion transmembrane transport"/>
    <property type="evidence" value="ECO:0007669"/>
    <property type="project" value="UniProtKB-KW"/>
</dbReference>
<keyword evidence="5 12" id="KW-0812">Transmembrane</keyword>
<evidence type="ECO:0000256" key="5">
    <source>
        <dbReference type="ARBA" id="ARBA00022692"/>
    </source>
</evidence>
<keyword evidence="7" id="KW-0965">Cell junction</keyword>
<evidence type="ECO:0000256" key="7">
    <source>
        <dbReference type="ARBA" id="ARBA00022949"/>
    </source>
</evidence>
<dbReference type="InterPro" id="IPR000990">
    <property type="entry name" value="Innexin"/>
</dbReference>
<evidence type="ECO:0000256" key="12">
    <source>
        <dbReference type="SAM" id="Phobius"/>
    </source>
</evidence>
<dbReference type="GO" id="GO:0005243">
    <property type="term" value="F:gap junction channel activity"/>
    <property type="evidence" value="ECO:0007669"/>
    <property type="project" value="TreeGrafter"/>
</dbReference>
<dbReference type="EMBL" id="JOJR01024250">
    <property type="protein sequence ID" value="RCN24034.1"/>
    <property type="molecule type" value="Genomic_DNA"/>
</dbReference>
<evidence type="ECO:0000256" key="11">
    <source>
        <dbReference type="ARBA" id="ARBA00023303"/>
    </source>
</evidence>